<keyword evidence="2 4" id="KW-0547">Nucleotide-binding</keyword>
<dbReference type="EMBL" id="QGQD01000006">
    <property type="protein sequence ID" value="TLD02869.1"/>
    <property type="molecule type" value="Genomic_DNA"/>
</dbReference>
<dbReference type="PANTHER" id="PTHR23407:SF1">
    <property type="entry name" value="5-FORMYLTETRAHYDROFOLATE CYCLO-LIGASE"/>
    <property type="match status" value="1"/>
</dbReference>
<accession>A0A4U8QDT1</accession>
<dbReference type="GO" id="GO:0005524">
    <property type="term" value="F:ATP binding"/>
    <property type="evidence" value="ECO:0007669"/>
    <property type="project" value="UniProtKB-KW"/>
</dbReference>
<evidence type="ECO:0000256" key="4">
    <source>
        <dbReference type="PIRSR" id="PIRSR006806-1"/>
    </source>
</evidence>
<gene>
    <name evidence="6" type="ORF">DSM106044_00368</name>
</gene>
<keyword evidence="5" id="KW-0479">Metal-binding</keyword>
<dbReference type="InterPro" id="IPR002698">
    <property type="entry name" value="FTHF_cligase"/>
</dbReference>
<dbReference type="InterPro" id="IPR037171">
    <property type="entry name" value="NagB/RpiA_transferase-like"/>
</dbReference>
<evidence type="ECO:0000256" key="2">
    <source>
        <dbReference type="ARBA" id="ARBA00022741"/>
    </source>
</evidence>
<feature type="binding site" evidence="4">
    <location>
        <begin position="3"/>
        <end position="7"/>
    </location>
    <ligand>
        <name>ATP</name>
        <dbReference type="ChEBI" id="CHEBI:30616"/>
    </ligand>
</feature>
<evidence type="ECO:0000313" key="7">
    <source>
        <dbReference type="Proteomes" id="UP000306509"/>
    </source>
</evidence>
<dbReference type="Proteomes" id="UP000306509">
    <property type="component" value="Unassembled WGS sequence"/>
</dbReference>
<evidence type="ECO:0000313" key="6">
    <source>
        <dbReference type="EMBL" id="TLD02869.1"/>
    </source>
</evidence>
<comment type="caution">
    <text evidence="6">The sequence shown here is derived from an EMBL/GenBank/DDBJ whole genome shotgun (WGS) entry which is preliminary data.</text>
</comment>
<protein>
    <recommendedName>
        <fullName evidence="5">5-formyltetrahydrofolate cyclo-ligase</fullName>
        <ecNumber evidence="5">6.3.3.2</ecNumber>
    </recommendedName>
</protein>
<evidence type="ECO:0000256" key="1">
    <source>
        <dbReference type="ARBA" id="ARBA00010638"/>
    </source>
</evidence>
<feature type="binding site" evidence="4">
    <location>
        <begin position="128"/>
        <end position="136"/>
    </location>
    <ligand>
        <name>ATP</name>
        <dbReference type="ChEBI" id="CHEBI:30616"/>
    </ligand>
</feature>
<dbReference type="SUPFAM" id="SSF100950">
    <property type="entry name" value="NagB/RpiA/CoA transferase-like"/>
    <property type="match status" value="1"/>
</dbReference>
<keyword evidence="6" id="KW-0436">Ligase</keyword>
<dbReference type="Gene3D" id="3.40.50.10420">
    <property type="entry name" value="NagB/RpiA/CoA transferase-like"/>
    <property type="match status" value="1"/>
</dbReference>
<dbReference type="Pfam" id="PF01812">
    <property type="entry name" value="5-FTHF_cyc-lig"/>
    <property type="match status" value="1"/>
</dbReference>
<keyword evidence="5" id="KW-0460">Magnesium</keyword>
<dbReference type="InterPro" id="IPR024185">
    <property type="entry name" value="FTHF_cligase-like_sf"/>
</dbReference>
<dbReference type="GO" id="GO:0030272">
    <property type="term" value="F:5-formyltetrahydrofolate cyclo-ligase activity"/>
    <property type="evidence" value="ECO:0007669"/>
    <property type="project" value="UniProtKB-EC"/>
</dbReference>
<feature type="binding site" evidence="4">
    <location>
        <position position="49"/>
    </location>
    <ligand>
        <name>substrate</name>
    </ligand>
</feature>
<dbReference type="RefSeq" id="WP_138001645.1">
    <property type="nucleotide sequence ID" value="NZ_QGQD01000006.1"/>
</dbReference>
<reference evidence="6 7" key="1">
    <citation type="journal article" date="2019" name="Anaerobe">
        <title>Detection of Robinsoniella peoriensis in multiple bone samples of a trauma patient.</title>
        <authorList>
            <person name="Schrottner P."/>
            <person name="Hartwich K."/>
            <person name="Bunk B."/>
            <person name="Schober I."/>
            <person name="Helbig S."/>
            <person name="Rudolph W.W."/>
            <person name="Gunzer F."/>
        </authorList>
    </citation>
    <scope>NUCLEOTIDE SEQUENCE [LARGE SCALE GENOMIC DNA]</scope>
    <source>
        <strain evidence="6 7">DSM 106044</strain>
    </source>
</reference>
<keyword evidence="7" id="KW-1185">Reference proteome</keyword>
<comment type="similarity">
    <text evidence="1 5">Belongs to the 5-formyltetrahydrofolate cyclo-ligase family.</text>
</comment>
<comment type="catalytic activity">
    <reaction evidence="5">
        <text>(6S)-5-formyl-5,6,7,8-tetrahydrofolate + ATP = (6R)-5,10-methenyltetrahydrofolate + ADP + phosphate</text>
        <dbReference type="Rhea" id="RHEA:10488"/>
        <dbReference type="ChEBI" id="CHEBI:30616"/>
        <dbReference type="ChEBI" id="CHEBI:43474"/>
        <dbReference type="ChEBI" id="CHEBI:57455"/>
        <dbReference type="ChEBI" id="CHEBI:57457"/>
        <dbReference type="ChEBI" id="CHEBI:456216"/>
        <dbReference type="EC" id="6.3.3.2"/>
    </reaction>
</comment>
<dbReference type="PIRSF" id="PIRSF006806">
    <property type="entry name" value="FTHF_cligase"/>
    <property type="match status" value="1"/>
</dbReference>
<dbReference type="GO" id="GO:0009396">
    <property type="term" value="P:folic acid-containing compound biosynthetic process"/>
    <property type="evidence" value="ECO:0007669"/>
    <property type="project" value="TreeGrafter"/>
</dbReference>
<dbReference type="GO" id="GO:0035999">
    <property type="term" value="P:tetrahydrofolate interconversion"/>
    <property type="evidence" value="ECO:0007669"/>
    <property type="project" value="TreeGrafter"/>
</dbReference>
<dbReference type="NCBIfam" id="TIGR02727">
    <property type="entry name" value="MTHFS_bact"/>
    <property type="match status" value="1"/>
</dbReference>
<keyword evidence="3 4" id="KW-0067">ATP-binding</keyword>
<dbReference type="STRING" id="180332.GCA_000797495_05496"/>
<sequence length="182" mass="20868">MEKKEIRTLIFQKRAHLTEELIRSDSHAICRKIIDSEDFQKAECIYVYMDYNGEVSTRELIDEAWRQKKRVAAPKVTGANMVYYYIHSYDDVAPGYFHIPEPVTTAQALEENALLIVPGVAFDTACHRCGYGKGFYDRYLNIHKKHRTIAIAFDFQLVGSVPSDAHDILPQMLITPTASYFA</sequence>
<dbReference type="AlphaFoldDB" id="A0A4U8QDT1"/>
<proteinExistence type="inferred from homology"/>
<evidence type="ECO:0000256" key="5">
    <source>
        <dbReference type="RuleBase" id="RU361279"/>
    </source>
</evidence>
<dbReference type="GO" id="GO:0046872">
    <property type="term" value="F:metal ion binding"/>
    <property type="evidence" value="ECO:0007669"/>
    <property type="project" value="UniProtKB-KW"/>
</dbReference>
<evidence type="ECO:0000256" key="3">
    <source>
        <dbReference type="ARBA" id="ARBA00022840"/>
    </source>
</evidence>
<feature type="binding site" evidence="4">
    <location>
        <position position="54"/>
    </location>
    <ligand>
        <name>substrate</name>
    </ligand>
</feature>
<dbReference type="PANTHER" id="PTHR23407">
    <property type="entry name" value="ATPASE INHIBITOR/5-FORMYLTETRAHYDROFOLATE CYCLO-LIGASE"/>
    <property type="match status" value="1"/>
</dbReference>
<comment type="cofactor">
    <cofactor evidence="5">
        <name>Mg(2+)</name>
        <dbReference type="ChEBI" id="CHEBI:18420"/>
    </cofactor>
</comment>
<dbReference type="EC" id="6.3.3.2" evidence="5"/>
<organism evidence="6 7">
    <name type="scientific">Robinsoniella peoriensis</name>
    <dbReference type="NCBI Taxonomy" id="180332"/>
    <lineage>
        <taxon>Bacteria</taxon>
        <taxon>Bacillati</taxon>
        <taxon>Bacillota</taxon>
        <taxon>Clostridia</taxon>
        <taxon>Lachnospirales</taxon>
        <taxon>Lachnospiraceae</taxon>
        <taxon>Robinsoniella</taxon>
    </lineage>
</organism>
<name>A0A4U8QDT1_9FIRM</name>